<feature type="non-terminal residue" evidence="2">
    <location>
        <position position="120"/>
    </location>
</feature>
<dbReference type="Proteomes" id="UP000410492">
    <property type="component" value="Unassembled WGS sequence"/>
</dbReference>
<evidence type="ECO:0000256" key="1">
    <source>
        <dbReference type="SAM" id="Phobius"/>
    </source>
</evidence>
<accession>A0A653CE87</accession>
<dbReference type="EMBL" id="CAACVG010007597">
    <property type="protein sequence ID" value="VEN46237.1"/>
    <property type="molecule type" value="Genomic_DNA"/>
</dbReference>
<feature type="transmembrane region" description="Helical" evidence="1">
    <location>
        <begin position="95"/>
        <end position="117"/>
    </location>
</feature>
<evidence type="ECO:0000313" key="3">
    <source>
        <dbReference type="Proteomes" id="UP000410492"/>
    </source>
</evidence>
<keyword evidence="1" id="KW-1133">Transmembrane helix</keyword>
<gene>
    <name evidence="2" type="ORF">CALMAC_LOCUS8396</name>
</gene>
<sequence length="120" mass="13338">MAASMCSLVAYTYSEALAHQRNMMAVKLFALAAVGQLVYGEAHTTIAICYRSINELEATHLQGLHLIEKELLHLIQQVHIRNPKVAASSFFDVNFSMSGFVITSVTSYIIVTLQFMIQSK</sequence>
<evidence type="ECO:0008006" key="4">
    <source>
        <dbReference type="Google" id="ProtNLM"/>
    </source>
</evidence>
<dbReference type="OrthoDB" id="6769782at2759"/>
<keyword evidence="1" id="KW-0812">Transmembrane</keyword>
<name>A0A653CE87_CALMS</name>
<keyword evidence="3" id="KW-1185">Reference proteome</keyword>
<reference evidence="2 3" key="1">
    <citation type="submission" date="2019-01" db="EMBL/GenBank/DDBJ databases">
        <authorList>
            <person name="Sayadi A."/>
        </authorList>
    </citation>
    <scope>NUCLEOTIDE SEQUENCE [LARGE SCALE GENOMIC DNA]</scope>
</reference>
<protein>
    <recommendedName>
        <fullName evidence="4">Gustatory receptor</fullName>
    </recommendedName>
</protein>
<organism evidence="2 3">
    <name type="scientific">Callosobruchus maculatus</name>
    <name type="common">Southern cowpea weevil</name>
    <name type="synonym">Pulse bruchid</name>
    <dbReference type="NCBI Taxonomy" id="64391"/>
    <lineage>
        <taxon>Eukaryota</taxon>
        <taxon>Metazoa</taxon>
        <taxon>Ecdysozoa</taxon>
        <taxon>Arthropoda</taxon>
        <taxon>Hexapoda</taxon>
        <taxon>Insecta</taxon>
        <taxon>Pterygota</taxon>
        <taxon>Neoptera</taxon>
        <taxon>Endopterygota</taxon>
        <taxon>Coleoptera</taxon>
        <taxon>Polyphaga</taxon>
        <taxon>Cucujiformia</taxon>
        <taxon>Chrysomeloidea</taxon>
        <taxon>Chrysomelidae</taxon>
        <taxon>Bruchinae</taxon>
        <taxon>Bruchini</taxon>
        <taxon>Callosobruchus</taxon>
    </lineage>
</organism>
<dbReference type="AlphaFoldDB" id="A0A653CE87"/>
<keyword evidence="1" id="KW-0472">Membrane</keyword>
<evidence type="ECO:0000313" key="2">
    <source>
        <dbReference type="EMBL" id="VEN46237.1"/>
    </source>
</evidence>
<proteinExistence type="predicted"/>